<evidence type="ECO:0000256" key="1">
    <source>
        <dbReference type="ARBA" id="ARBA00002449"/>
    </source>
</evidence>
<comment type="similarity">
    <text evidence="2 6">Belongs to the CKS family.</text>
</comment>
<dbReference type="AlphaFoldDB" id="A0A8J6AAZ3"/>
<sequence length="139" mass="16262">MGSVMRMPGPTNRTDSTDQREQQQQQREREAAAGRDQLQLSSSDACWYLGPSLGVIQFPPGLQIEKIYYLDKYFDKHYECRHVMLPRELSKQVLKTHMLSEEEWRTWCPTSENHTFCPDDLFPKINKNEVYLGSSVKSF</sequence>
<evidence type="ECO:0000313" key="8">
    <source>
        <dbReference type="EMBL" id="KAG8516031.1"/>
    </source>
</evidence>
<evidence type="ECO:0000256" key="4">
    <source>
        <dbReference type="ARBA" id="ARBA00022618"/>
    </source>
</evidence>
<dbReference type="SUPFAM" id="SSF55637">
    <property type="entry name" value="Cell cycle regulatory proteins"/>
    <property type="match status" value="1"/>
</dbReference>
<evidence type="ECO:0000256" key="3">
    <source>
        <dbReference type="ARBA" id="ARBA00011253"/>
    </source>
</evidence>
<evidence type="ECO:0000256" key="6">
    <source>
        <dbReference type="RuleBase" id="RU311113"/>
    </source>
</evidence>
<feature type="region of interest" description="Disordered" evidence="7">
    <location>
        <begin position="1"/>
        <end position="39"/>
    </location>
</feature>
<dbReference type="Gene3D" id="3.30.170.10">
    <property type="entry name" value="Cyclin-dependent kinase, regulatory subunit"/>
    <property type="match status" value="1"/>
</dbReference>
<dbReference type="Proteomes" id="UP000700334">
    <property type="component" value="Unassembled WGS sequence"/>
</dbReference>
<dbReference type="GO" id="GO:0016538">
    <property type="term" value="F:cyclin-dependent protein serine/threonine kinase regulator activity"/>
    <property type="evidence" value="ECO:0007669"/>
    <property type="project" value="InterPro"/>
</dbReference>
<comment type="subunit">
    <text evidence="3">Forms a homohexamer that can probably bind six kinase subunits.</text>
</comment>
<comment type="caution">
    <text evidence="8">The sequence shown here is derived from an EMBL/GenBank/DDBJ whole genome shotgun (WGS) entry which is preliminary data.</text>
</comment>
<name>A0A8J6AAZ3_GALPY</name>
<feature type="compositionally biased region" description="Basic and acidic residues" evidence="7">
    <location>
        <begin position="15"/>
        <end position="33"/>
    </location>
</feature>
<gene>
    <name evidence="8" type="ORF">J0S82_000653</name>
</gene>
<dbReference type="InterPro" id="IPR036858">
    <property type="entry name" value="Cyclin-dep_kinase_reg-sub_sf"/>
</dbReference>
<reference evidence="8" key="1">
    <citation type="journal article" date="2021" name="Evol. Appl.">
        <title>The genome of the Pyrenean desman and the effects of bottlenecks and inbreeding on the genomic landscape of an endangered species.</title>
        <authorList>
            <person name="Escoda L."/>
            <person name="Castresana J."/>
        </authorList>
    </citation>
    <scope>NUCLEOTIDE SEQUENCE</scope>
    <source>
        <strain evidence="8">IBE-C5619</strain>
    </source>
</reference>
<dbReference type="OrthoDB" id="440676at2759"/>
<organism evidence="8 9">
    <name type="scientific">Galemys pyrenaicus</name>
    <name type="common">Iberian desman</name>
    <name type="synonym">Pyrenean desman</name>
    <dbReference type="NCBI Taxonomy" id="202257"/>
    <lineage>
        <taxon>Eukaryota</taxon>
        <taxon>Metazoa</taxon>
        <taxon>Chordata</taxon>
        <taxon>Craniata</taxon>
        <taxon>Vertebrata</taxon>
        <taxon>Euteleostomi</taxon>
        <taxon>Mammalia</taxon>
        <taxon>Eutheria</taxon>
        <taxon>Laurasiatheria</taxon>
        <taxon>Eulipotyphla</taxon>
        <taxon>Talpidae</taxon>
        <taxon>Galemys</taxon>
    </lineage>
</organism>
<evidence type="ECO:0000256" key="2">
    <source>
        <dbReference type="ARBA" id="ARBA00007782"/>
    </source>
</evidence>
<keyword evidence="5 6" id="KW-0131">Cell cycle</keyword>
<dbReference type="Pfam" id="PF01111">
    <property type="entry name" value="CKS"/>
    <property type="match status" value="1"/>
</dbReference>
<dbReference type="InterPro" id="IPR000789">
    <property type="entry name" value="Cyclin-dep_kinase_reg-sub"/>
</dbReference>
<dbReference type="GO" id="GO:0051301">
    <property type="term" value="P:cell division"/>
    <property type="evidence" value="ECO:0007669"/>
    <property type="project" value="UniProtKB-UniRule"/>
</dbReference>
<proteinExistence type="inferred from homology"/>
<keyword evidence="9" id="KW-1185">Reference proteome</keyword>
<dbReference type="EMBL" id="JAGFMF010011690">
    <property type="protein sequence ID" value="KAG8516031.1"/>
    <property type="molecule type" value="Genomic_DNA"/>
</dbReference>
<dbReference type="SMART" id="SM01084">
    <property type="entry name" value="CKS"/>
    <property type="match status" value="1"/>
</dbReference>
<dbReference type="PANTHER" id="PTHR23415">
    <property type="entry name" value="CYCLIN-DEPENDENT KINASES REGULATORY SUBUNIT/60S RIBOSOME SUBUNIT BIOGENESIS PROTEIN NIP7"/>
    <property type="match status" value="1"/>
</dbReference>
<accession>A0A8J6AAZ3</accession>
<evidence type="ECO:0000256" key="7">
    <source>
        <dbReference type="SAM" id="MobiDB-lite"/>
    </source>
</evidence>
<dbReference type="PRINTS" id="PR00296">
    <property type="entry name" value="CYCLINKINASE"/>
</dbReference>
<keyword evidence="4 6" id="KW-0132">Cell division</keyword>
<evidence type="ECO:0000313" key="9">
    <source>
        <dbReference type="Proteomes" id="UP000700334"/>
    </source>
</evidence>
<comment type="function">
    <text evidence="1 6">Binds to the catalytic subunit of the cyclin dependent kinases and is essential for their biological function.</text>
</comment>
<protein>
    <recommendedName>
        <fullName evidence="6">Cyclin-dependent kinases regulatory subunit</fullName>
    </recommendedName>
</protein>
<evidence type="ECO:0000256" key="5">
    <source>
        <dbReference type="ARBA" id="ARBA00023306"/>
    </source>
</evidence>